<protein>
    <submittedName>
        <fullName evidence="3">Uncharacterized protein</fullName>
    </submittedName>
</protein>
<reference evidence="3" key="1">
    <citation type="submission" date="2022-11" db="UniProtKB">
        <authorList>
            <consortium name="WormBaseParasite"/>
        </authorList>
    </citation>
    <scope>IDENTIFICATION</scope>
</reference>
<proteinExistence type="predicted"/>
<evidence type="ECO:0000256" key="1">
    <source>
        <dbReference type="SAM" id="MobiDB-lite"/>
    </source>
</evidence>
<evidence type="ECO:0000313" key="2">
    <source>
        <dbReference type="Proteomes" id="UP000887577"/>
    </source>
</evidence>
<keyword evidence="2" id="KW-1185">Reference proteome</keyword>
<name>A0A914Y0W8_9BILA</name>
<organism evidence="2 3">
    <name type="scientific">Panagrolaimus superbus</name>
    <dbReference type="NCBI Taxonomy" id="310955"/>
    <lineage>
        <taxon>Eukaryota</taxon>
        <taxon>Metazoa</taxon>
        <taxon>Ecdysozoa</taxon>
        <taxon>Nematoda</taxon>
        <taxon>Chromadorea</taxon>
        <taxon>Rhabditida</taxon>
        <taxon>Tylenchina</taxon>
        <taxon>Panagrolaimomorpha</taxon>
        <taxon>Panagrolaimoidea</taxon>
        <taxon>Panagrolaimidae</taxon>
        <taxon>Panagrolaimus</taxon>
    </lineage>
</organism>
<dbReference type="WBParaSite" id="PSU_v2.g1149.t1">
    <property type="protein sequence ID" value="PSU_v2.g1149.t1"/>
    <property type="gene ID" value="PSU_v2.g1149"/>
</dbReference>
<dbReference type="Proteomes" id="UP000887577">
    <property type="component" value="Unplaced"/>
</dbReference>
<accession>A0A914Y0W8</accession>
<dbReference type="AlphaFoldDB" id="A0A914Y0W8"/>
<feature type="region of interest" description="Disordered" evidence="1">
    <location>
        <begin position="1"/>
        <end position="31"/>
    </location>
</feature>
<sequence length="118" mass="13297">MSIAGYQASTAAIDDVSASPDPKRRASATNVQMETDASPVVLTHRRSTEPKPDYINEQFAVFLANVAKCADRSAAIERTHQFDELQVMCRTFFKKKKKKKKVVPLIYYCVNKVLFVIL</sequence>
<evidence type="ECO:0000313" key="3">
    <source>
        <dbReference type="WBParaSite" id="PSU_v2.g1149.t1"/>
    </source>
</evidence>